<proteinExistence type="predicted"/>
<protein>
    <submittedName>
        <fullName evidence="1">Uncharacterized protein</fullName>
    </submittedName>
</protein>
<accession>A0A9D4CH05</accession>
<feature type="non-terminal residue" evidence="1">
    <location>
        <position position="86"/>
    </location>
</feature>
<sequence>MALGNQICVTIQQEKTRVRIVFERAQESFDMSPTLVREEAPGGEIILNGVKLQPILDDRRIKDMQYDQKQISIELNLKRRTNYGIN</sequence>
<dbReference type="AlphaFoldDB" id="A0A9D4CH05"/>
<comment type="caution">
    <text evidence="1">The sequence shown here is derived from an EMBL/GenBank/DDBJ whole genome shotgun (WGS) entry which is preliminary data.</text>
</comment>
<reference evidence="1" key="1">
    <citation type="journal article" date="2019" name="bioRxiv">
        <title>The Genome of the Zebra Mussel, Dreissena polymorpha: A Resource for Invasive Species Research.</title>
        <authorList>
            <person name="McCartney M.A."/>
            <person name="Auch B."/>
            <person name="Kono T."/>
            <person name="Mallez S."/>
            <person name="Zhang Y."/>
            <person name="Obille A."/>
            <person name="Becker A."/>
            <person name="Abrahante J.E."/>
            <person name="Garbe J."/>
            <person name="Badalamenti J.P."/>
            <person name="Herman A."/>
            <person name="Mangelson H."/>
            <person name="Liachko I."/>
            <person name="Sullivan S."/>
            <person name="Sone E.D."/>
            <person name="Koren S."/>
            <person name="Silverstein K.A.T."/>
            <person name="Beckman K.B."/>
            <person name="Gohl D.M."/>
        </authorList>
    </citation>
    <scope>NUCLEOTIDE SEQUENCE</scope>
    <source>
        <strain evidence="1">Duluth1</strain>
        <tissue evidence="1">Whole animal</tissue>
    </source>
</reference>
<gene>
    <name evidence="1" type="ORF">DPMN_049923</name>
</gene>
<evidence type="ECO:0000313" key="1">
    <source>
        <dbReference type="EMBL" id="KAH3724116.1"/>
    </source>
</evidence>
<dbReference type="EMBL" id="JAIWYP010000012">
    <property type="protein sequence ID" value="KAH3724116.1"/>
    <property type="molecule type" value="Genomic_DNA"/>
</dbReference>
<evidence type="ECO:0000313" key="2">
    <source>
        <dbReference type="Proteomes" id="UP000828390"/>
    </source>
</evidence>
<dbReference type="Proteomes" id="UP000828390">
    <property type="component" value="Unassembled WGS sequence"/>
</dbReference>
<organism evidence="1 2">
    <name type="scientific">Dreissena polymorpha</name>
    <name type="common">Zebra mussel</name>
    <name type="synonym">Mytilus polymorpha</name>
    <dbReference type="NCBI Taxonomy" id="45954"/>
    <lineage>
        <taxon>Eukaryota</taxon>
        <taxon>Metazoa</taxon>
        <taxon>Spiralia</taxon>
        <taxon>Lophotrochozoa</taxon>
        <taxon>Mollusca</taxon>
        <taxon>Bivalvia</taxon>
        <taxon>Autobranchia</taxon>
        <taxon>Heteroconchia</taxon>
        <taxon>Euheterodonta</taxon>
        <taxon>Imparidentia</taxon>
        <taxon>Neoheterodontei</taxon>
        <taxon>Myida</taxon>
        <taxon>Dreissenoidea</taxon>
        <taxon>Dreissenidae</taxon>
        <taxon>Dreissena</taxon>
    </lineage>
</organism>
<keyword evidence="2" id="KW-1185">Reference proteome</keyword>
<reference evidence="1" key="2">
    <citation type="submission" date="2020-11" db="EMBL/GenBank/DDBJ databases">
        <authorList>
            <person name="McCartney M.A."/>
            <person name="Auch B."/>
            <person name="Kono T."/>
            <person name="Mallez S."/>
            <person name="Becker A."/>
            <person name="Gohl D.M."/>
            <person name="Silverstein K.A.T."/>
            <person name="Koren S."/>
            <person name="Bechman K.B."/>
            <person name="Herman A."/>
            <person name="Abrahante J.E."/>
            <person name="Garbe J."/>
        </authorList>
    </citation>
    <scope>NUCLEOTIDE SEQUENCE</scope>
    <source>
        <strain evidence="1">Duluth1</strain>
        <tissue evidence="1">Whole animal</tissue>
    </source>
</reference>
<name>A0A9D4CH05_DREPO</name>